<sequence>MKTEQGQLDLLSGPHAEIPPLNLEQVVAEVFNRHHQKTTKDDPVYMIATVLELAARHYGRHATAWLAVELNKQRVTTDEQLAQSTSTAERLVEEGTAYMVGQVGEAAKSILVTLPKDVASAVKASAAAEFTDQLKEMKRIRAVTLIGGGLILGACLASLIYAVLA</sequence>
<keyword evidence="1" id="KW-0472">Membrane</keyword>
<name>A0ABZ2IG08_9CAUL</name>
<geneLocation type="plasmid" evidence="2 3">
    <name>unnamed</name>
</geneLocation>
<evidence type="ECO:0000313" key="2">
    <source>
        <dbReference type="EMBL" id="WWT56520.1"/>
    </source>
</evidence>
<dbReference type="EMBL" id="CP146370">
    <property type="protein sequence ID" value="WWT56520.1"/>
    <property type="molecule type" value="Genomic_DNA"/>
</dbReference>
<dbReference type="Proteomes" id="UP001363460">
    <property type="component" value="Plasmid unnamed"/>
</dbReference>
<proteinExistence type="predicted"/>
<organism evidence="2 3">
    <name type="scientific">Brevundimonas olei</name>
    <dbReference type="NCBI Taxonomy" id="657642"/>
    <lineage>
        <taxon>Bacteria</taxon>
        <taxon>Pseudomonadati</taxon>
        <taxon>Pseudomonadota</taxon>
        <taxon>Alphaproteobacteria</taxon>
        <taxon>Caulobacterales</taxon>
        <taxon>Caulobacteraceae</taxon>
        <taxon>Brevundimonas</taxon>
    </lineage>
</organism>
<reference evidence="2 3" key="1">
    <citation type="submission" date="2024-02" db="EMBL/GenBank/DDBJ databases">
        <title>Distribution and functional of Brevundimonas-related endobacteria within Verticillium dahliae.</title>
        <authorList>
            <person name="Zeng H."/>
        </authorList>
    </citation>
    <scope>NUCLEOTIDE SEQUENCE [LARGE SCALE GENOMIC DNA]</scope>
    <source>
        <strain evidence="2 3">TRM 44200</strain>
        <plasmid evidence="2 3">unnamed</plasmid>
    </source>
</reference>
<keyword evidence="2" id="KW-0614">Plasmid</keyword>
<protein>
    <submittedName>
        <fullName evidence="2">Uncharacterized protein</fullName>
    </submittedName>
</protein>
<accession>A0ABZ2IG08</accession>
<evidence type="ECO:0000256" key="1">
    <source>
        <dbReference type="SAM" id="Phobius"/>
    </source>
</evidence>
<keyword evidence="1" id="KW-0812">Transmembrane</keyword>
<evidence type="ECO:0000313" key="3">
    <source>
        <dbReference type="Proteomes" id="UP001363460"/>
    </source>
</evidence>
<dbReference type="RefSeq" id="WP_338578673.1">
    <property type="nucleotide sequence ID" value="NZ_CP146370.1"/>
</dbReference>
<feature type="transmembrane region" description="Helical" evidence="1">
    <location>
        <begin position="142"/>
        <end position="164"/>
    </location>
</feature>
<keyword evidence="1" id="KW-1133">Transmembrane helix</keyword>
<gene>
    <name evidence="2" type="ORF">V8J38_16855</name>
</gene>
<keyword evidence="3" id="KW-1185">Reference proteome</keyword>